<dbReference type="OrthoDB" id="6628121at2759"/>
<dbReference type="InterPro" id="IPR008906">
    <property type="entry name" value="HATC_C_dom"/>
</dbReference>
<evidence type="ECO:0000313" key="3">
    <source>
        <dbReference type="EMBL" id="KAF0752056.1"/>
    </source>
</evidence>
<proteinExistence type="predicted"/>
<feature type="domain" description="HAT C-terminal dimerisation" evidence="1">
    <location>
        <begin position="1340"/>
        <end position="1407"/>
    </location>
</feature>
<evidence type="ECO:0000259" key="1">
    <source>
        <dbReference type="Pfam" id="PF05699"/>
    </source>
</evidence>
<evidence type="ECO:0000313" key="4">
    <source>
        <dbReference type="Proteomes" id="UP000478052"/>
    </source>
</evidence>
<comment type="caution">
    <text evidence="3">The sequence shown here is derived from an EMBL/GenBank/DDBJ whole genome shotgun (WGS) entry which is preliminary data.</text>
</comment>
<keyword evidence="4" id="KW-1185">Reference proteome</keyword>
<name>A0A6G0YAJ2_APHCR</name>
<dbReference type="Pfam" id="PF14291">
    <property type="entry name" value="DUF4371"/>
    <property type="match status" value="1"/>
</dbReference>
<dbReference type="SUPFAM" id="SSF53098">
    <property type="entry name" value="Ribonuclease H-like"/>
    <property type="match status" value="1"/>
</dbReference>
<reference evidence="3 4" key="1">
    <citation type="submission" date="2019-08" db="EMBL/GenBank/DDBJ databases">
        <title>Whole genome of Aphis craccivora.</title>
        <authorList>
            <person name="Voronova N.V."/>
            <person name="Shulinski R.S."/>
            <person name="Bandarenka Y.V."/>
            <person name="Zhorov D.G."/>
            <person name="Warner D."/>
        </authorList>
    </citation>
    <scope>NUCLEOTIDE SEQUENCE [LARGE SCALE GENOMIC DNA]</scope>
    <source>
        <strain evidence="3">180601</strain>
        <tissue evidence="3">Whole Body</tissue>
    </source>
</reference>
<protein>
    <submittedName>
        <fullName evidence="3">52 kDa repressor of the inhibitor of the protein kinase-like</fullName>
    </submittedName>
</protein>
<gene>
    <name evidence="3" type="ORF">FWK35_00019729</name>
</gene>
<dbReference type="Proteomes" id="UP000478052">
    <property type="component" value="Unassembled WGS sequence"/>
</dbReference>
<dbReference type="InterPro" id="IPR052958">
    <property type="entry name" value="IFN-induced_PKR_regulator"/>
</dbReference>
<dbReference type="PANTHER" id="PTHR46289:SF14">
    <property type="entry name" value="DUF4371 DOMAIN-CONTAINING PROTEIN"/>
    <property type="match status" value="1"/>
</dbReference>
<dbReference type="Pfam" id="PF05699">
    <property type="entry name" value="Dimer_Tnp_hAT"/>
    <property type="match status" value="1"/>
</dbReference>
<sequence length="1430" mass="163655">MSDSTKRRRLMDELYEISTIVESNSLQQLELSDEIIINTPTPSCSIKNVQLLSSDFNDDYNYILPSSENSDQSANESEDLQEPTINDQLSSWSVEHNISNVAVSSLLSILKKHQCFKTVLPKDARTLLQTSVSSKKIILKTIDPGYYYHFGILSGIKQFYPSSEQCNTNTIKLVVGIDGLPLTKSSGSCFWPILCYIRPYKENVFPIGIYWGYKKPLDSNEFLTDFCEEIVDLINNGIQFKIDNQNIVTKKVILDTIVCDAPAKSFVLKIKGHAGFFSCTRCETEGQYMRNRLCFPEINALKRTHESFKNKLQEQHHLTNTTMTKLINIPNLDIIQIFSLDYMHLCCLGVIKKLIRLWLSKGPKNIRLSRQQVNELNVLHLSLRNCVTYDFPRKPRSLDEFSNWKATEFRLFVLYTGPVILKKVLNEKLYSNFLCLHVAFTILLSSNSNQNMISFCDKLLKYFIKDFCSIYGTEQVSHNIHALQHIVDDFHNFGPLDNASAFPFENHMRTLKKTVRKASQPLQQAVKRYKEQYNFNTFKTSDSNSNNNNKDIVCKKQHQKGPLLDNLINPLQYHAQSSNEKRTINSYFLPAKKQVLENDTSSSQLTHDIILTSKTSQFPSQISSCSSPTPCPSSTQTLPMSSTQIPQTFYSTDIGQYIGNTIDDYTKCQLLENPWVPPKDYVFPYSEHIKGGKPIRRYVGHQHLNSFNWLVFSPSKQGLFCKYCPIFNNLHKGGFQKNVNLLKLVTQPLVKFAKLLGETGDLKHHERTQYHKESIKFGKSFLKTYHNPNLEVHNLLNTKRLAEVNENRMRLIPIVESILFLGRQNISLRGHRDDGMLLTTTSINTNNQSTSLNEGNFRELLKFRVKSGDSVLENHLQNTSSKATYISKTTQNEIIECCSKVILNHILSRIKNGSGFYSIIFDETLDVSKRSQISLVLRYIYNDKIREDFVMFVDAFDEASALLEETEDNEESEEKKEISITGEVLGKIIIKQINSIGLDLEKCVGVGTDGCSVMVSELRGAVSEIIKVAPNARRCPCYNHSLNNSISQSSRVKSIRNLIGVIKETVSFFSASAKRTVVLKKYVGHQLIGLCETRWIEKHEGVMSFMQDMHNIIDALLEITLWKDLNTSGKAKSLATVLCDSEIIVSLCSLSHMLSYTLQLSKCFQKKSIDLHEAANIMKDTLNILSECRENVSTRFKEVYKSSKSIAKTQKVDLKIPRNCSRQTNRANYQTNSTEEYYKLSIFIPLLDNVINDLKARFSQKTLECFNLSYILPNKFINENTTSYSLNKSEIILKALADDFQALLSNDKDMVFTLLRSEFRLWKQKWNREKLENILVNSMCVTEILAKCDEEIFPLINRLLIILITLPISNASAERTFSTLRRLKTWLRSTMSETRLTGLALLNIHRDIDVDVNKVIDMFSKTNRKLDFAL</sequence>
<dbReference type="InterPro" id="IPR025398">
    <property type="entry name" value="DUF4371"/>
</dbReference>
<dbReference type="InterPro" id="IPR012337">
    <property type="entry name" value="RNaseH-like_sf"/>
</dbReference>
<feature type="domain" description="DUF4371" evidence="2">
    <location>
        <begin position="848"/>
        <end position="961"/>
    </location>
</feature>
<dbReference type="PANTHER" id="PTHR46289">
    <property type="entry name" value="52 KDA REPRESSOR OF THE INHIBITOR OF THE PROTEIN KINASE-LIKE PROTEIN-RELATED"/>
    <property type="match status" value="1"/>
</dbReference>
<organism evidence="3 4">
    <name type="scientific">Aphis craccivora</name>
    <name type="common">Cowpea aphid</name>
    <dbReference type="NCBI Taxonomy" id="307492"/>
    <lineage>
        <taxon>Eukaryota</taxon>
        <taxon>Metazoa</taxon>
        <taxon>Ecdysozoa</taxon>
        <taxon>Arthropoda</taxon>
        <taxon>Hexapoda</taxon>
        <taxon>Insecta</taxon>
        <taxon>Pterygota</taxon>
        <taxon>Neoptera</taxon>
        <taxon>Paraneoptera</taxon>
        <taxon>Hemiptera</taxon>
        <taxon>Sternorrhyncha</taxon>
        <taxon>Aphidomorpha</taxon>
        <taxon>Aphidoidea</taxon>
        <taxon>Aphididae</taxon>
        <taxon>Aphidini</taxon>
        <taxon>Aphis</taxon>
        <taxon>Aphis</taxon>
    </lineage>
</organism>
<dbReference type="GO" id="GO:0046983">
    <property type="term" value="F:protein dimerization activity"/>
    <property type="evidence" value="ECO:0007669"/>
    <property type="project" value="InterPro"/>
</dbReference>
<dbReference type="EMBL" id="VUJU01005174">
    <property type="protein sequence ID" value="KAF0752056.1"/>
    <property type="molecule type" value="Genomic_DNA"/>
</dbReference>
<evidence type="ECO:0000259" key="2">
    <source>
        <dbReference type="Pfam" id="PF14291"/>
    </source>
</evidence>
<accession>A0A6G0YAJ2</accession>